<name>A0A1V3BYG0_9ACTN</name>
<dbReference type="Proteomes" id="UP000189004">
    <property type="component" value="Unassembled WGS sequence"/>
</dbReference>
<organism evidence="1 2">
    <name type="scientific">Nocardiopsis sinuspersici</name>
    <dbReference type="NCBI Taxonomy" id="501010"/>
    <lineage>
        <taxon>Bacteria</taxon>
        <taxon>Bacillati</taxon>
        <taxon>Actinomycetota</taxon>
        <taxon>Actinomycetes</taxon>
        <taxon>Streptosporangiales</taxon>
        <taxon>Nocardiopsidaceae</taxon>
        <taxon>Nocardiopsis</taxon>
    </lineage>
</organism>
<evidence type="ECO:0000313" key="1">
    <source>
        <dbReference type="EMBL" id="OOC53488.1"/>
    </source>
</evidence>
<evidence type="ECO:0000313" key="2">
    <source>
        <dbReference type="Proteomes" id="UP000189004"/>
    </source>
</evidence>
<dbReference type="AlphaFoldDB" id="A0A1V3BYG0"/>
<dbReference type="GO" id="GO:0051537">
    <property type="term" value="F:2 iron, 2 sulfur cluster binding"/>
    <property type="evidence" value="ECO:0007669"/>
    <property type="project" value="InterPro"/>
</dbReference>
<protein>
    <submittedName>
        <fullName evidence="1">Ferric iron reductase FhuF-like transporter family protein</fullName>
    </submittedName>
</protein>
<comment type="caution">
    <text evidence="1">The sequence shown here is derived from an EMBL/GenBank/DDBJ whole genome shotgun (WGS) entry which is preliminary data.</text>
</comment>
<proteinExistence type="predicted"/>
<dbReference type="STRING" id="501010.NOSIN_06445"/>
<reference evidence="2" key="1">
    <citation type="submission" date="2016-08" db="EMBL/GenBank/DDBJ databases">
        <authorList>
            <person name="Tokovenko B."/>
            <person name="Kalinowski J."/>
        </authorList>
    </citation>
    <scope>NUCLEOTIDE SEQUENCE [LARGE SCALE GENOMIC DNA]</scope>
    <source>
        <strain evidence="2">UTMC102</strain>
    </source>
</reference>
<keyword evidence="2" id="KW-1185">Reference proteome</keyword>
<sequence>MTASCDEGQVHAVVADPLDALRGACAPLKFAPLPDLLSHRDVEAQADPAGPVHWYQAGVLASDGSLPVLFDKMRTEHGPGHRLPAATNFLRVTLREPIFMVSASLYLTGRAPLLGPDTLYLPWDTARARFGTPASVDTRVAVLPDDPAADHPATVVVQDEDALLRAAAQALFATFEPLIDALHAHSRSGKRTLWGWVLDTLHFYMLNPARYLGRDAEQAWDLATRLGDAVVEAGAVTRRRPRLFPFAPEHPRGTWAVRGTCCFDYKGDPEHGYCTTCPLKCDGERRQDLSEWLRDPALAP</sequence>
<accession>A0A1V3BYG0</accession>
<dbReference type="EMBL" id="MCOK01000001">
    <property type="protein sequence ID" value="OOC53488.1"/>
    <property type="molecule type" value="Genomic_DNA"/>
</dbReference>
<gene>
    <name evidence="1" type="ORF">NOSIN_06445</name>
</gene>